<geneLocation type="plasmid" evidence="2">
    <name>pLG</name>
</geneLocation>
<name>Q7WYL2_LYSSH</name>
<evidence type="ECO:0000313" key="2">
    <source>
        <dbReference type="EMBL" id="AAP86236.1"/>
    </source>
</evidence>
<protein>
    <submittedName>
        <fullName evidence="2">LP1G.19</fullName>
    </submittedName>
</protein>
<keyword evidence="1" id="KW-0812">Transmembrane</keyword>
<feature type="transmembrane region" description="Helical" evidence="1">
    <location>
        <begin position="34"/>
        <end position="56"/>
    </location>
</feature>
<reference evidence="2" key="2">
    <citation type="journal article" date="2007" name="Plasmid">
        <title>Characterization of a cryptic plasmid from Bacillus sphaericus strain LP1-G.</title>
        <authorList>
            <person name="Wu E."/>
            <person name="Jun L."/>
            <person name="Yuan Y."/>
            <person name="Yan J."/>
            <person name="Berry C."/>
            <person name="Yuan Z."/>
        </authorList>
    </citation>
    <scope>NUCLEOTIDE SEQUENCE</scope>
    <source>
        <plasmid evidence="2">pLG</plasmid>
    </source>
</reference>
<evidence type="ECO:0000256" key="1">
    <source>
        <dbReference type="SAM" id="Phobius"/>
    </source>
</evidence>
<accession>Q7WYL2</accession>
<proteinExistence type="predicted"/>
<keyword evidence="1" id="KW-0472">Membrane</keyword>
<keyword evidence="2" id="KW-0614">Plasmid</keyword>
<dbReference type="AlphaFoldDB" id="Q7WYL2"/>
<keyword evidence="1" id="KW-1133">Transmembrane helix</keyword>
<organism evidence="2">
    <name type="scientific">Lysinibacillus sphaericus</name>
    <name type="common">Bacillus sphaericus</name>
    <dbReference type="NCBI Taxonomy" id="1421"/>
    <lineage>
        <taxon>Bacteria</taxon>
        <taxon>Bacillati</taxon>
        <taxon>Bacillota</taxon>
        <taxon>Bacilli</taxon>
        <taxon>Bacillales</taxon>
        <taxon>Bacillaceae</taxon>
        <taxon>Lysinibacillus</taxon>
    </lineage>
</organism>
<dbReference type="EMBL" id="AY325804">
    <property type="protein sequence ID" value="AAP86236.1"/>
    <property type="molecule type" value="Genomic_DNA"/>
</dbReference>
<sequence>MRQLKKAARRELIYQIVNSIPVLPRGLKRILRSFLSTLSLNLIFAGALAYIVFWFVSGV</sequence>
<reference evidence="2" key="1">
    <citation type="submission" date="2003-06" db="EMBL/GenBank/DDBJ databases">
        <title>Nucleotide sequence and replication properties of Bacillus sphaericus cryptic plasmid pLG.</title>
        <authorList>
            <person name="Liang J."/>
            <person name="Yuan Z."/>
            <person name="Yang Y."/>
            <person name="Xue J."/>
            <person name="Berry C."/>
            <person name="Cai Q."/>
        </authorList>
    </citation>
    <scope>NUCLEOTIDE SEQUENCE</scope>
    <source>
        <plasmid evidence="2">pLG</plasmid>
    </source>
</reference>